<sequence>MSYLVDANILIDAFRVNSLKHGSTLAWLKGVLSAGETVYASAMVEVAMLRIMTNPRLGPDAAPAADVFQFLSDLHALPNYSRLELQTGQYGRLEQLCQDMNLMGNDMNDAYLAALALENDLTLATADRGFSRFTGLKVLNPDSKLTP</sequence>
<dbReference type="Proteomes" id="UP000652720">
    <property type="component" value="Unassembled WGS sequence"/>
</dbReference>
<dbReference type="InterPro" id="IPR022907">
    <property type="entry name" value="VapC_family"/>
</dbReference>
<evidence type="ECO:0000313" key="10">
    <source>
        <dbReference type="Proteomes" id="UP000652720"/>
    </source>
</evidence>
<keyword evidence="3 5" id="KW-0479">Metal-binding</keyword>
<dbReference type="Proteomes" id="UP000630135">
    <property type="component" value="Unassembled WGS sequence"/>
</dbReference>
<evidence type="ECO:0000256" key="3">
    <source>
        <dbReference type="ARBA" id="ARBA00022723"/>
    </source>
</evidence>
<feature type="domain" description="PIN" evidence="6">
    <location>
        <begin position="3"/>
        <end position="134"/>
    </location>
</feature>
<keyword evidence="2 5" id="KW-0540">Nuclease</keyword>
<evidence type="ECO:0000313" key="9">
    <source>
        <dbReference type="Proteomes" id="UP000630135"/>
    </source>
</evidence>
<keyword evidence="4 5" id="KW-0378">Hydrolase</keyword>
<dbReference type="EMBL" id="BMLZ01000001">
    <property type="protein sequence ID" value="GGP28383.1"/>
    <property type="molecule type" value="Genomic_DNA"/>
</dbReference>
<dbReference type="RefSeq" id="WP_017869353.1">
    <property type="nucleotide sequence ID" value="NZ_BMLZ01000001.1"/>
</dbReference>
<name>A0AAV4K134_9DEIO</name>
<evidence type="ECO:0000259" key="6">
    <source>
        <dbReference type="Pfam" id="PF01850"/>
    </source>
</evidence>
<dbReference type="NCBIfam" id="TIGR00028">
    <property type="entry name" value="Mtu_PIN_fam"/>
    <property type="match status" value="1"/>
</dbReference>
<accession>A0AAV4K134</accession>
<evidence type="ECO:0000256" key="1">
    <source>
        <dbReference type="ARBA" id="ARBA00022649"/>
    </source>
</evidence>
<reference evidence="9" key="3">
    <citation type="journal article" date="2019" name="Int. J. Syst. Evol. Microbiol.">
        <title>The Global Catalogue of Microorganisms (GCM) 10K type strain sequencing project: providing services to taxonomists for standard genome sequencing and annotation.</title>
        <authorList>
            <consortium name="The Broad Institute Genomics Platform"/>
            <consortium name="The Broad Institute Genome Sequencing Center for Infectious Disease"/>
            <person name="Wu L."/>
            <person name="Ma J."/>
        </authorList>
    </citation>
    <scope>NUCLEOTIDE SEQUENCE [LARGE SCALE GENOMIC DNA]</scope>
    <source>
        <strain evidence="9">CGMCC 1.8884</strain>
    </source>
</reference>
<keyword evidence="5" id="KW-0800">Toxin</keyword>
<dbReference type="GO" id="GO:0045926">
    <property type="term" value="P:negative regulation of growth"/>
    <property type="evidence" value="ECO:0007669"/>
    <property type="project" value="UniProtKB-ARBA"/>
</dbReference>
<dbReference type="GO" id="GO:0016788">
    <property type="term" value="F:hydrolase activity, acting on ester bonds"/>
    <property type="evidence" value="ECO:0007669"/>
    <property type="project" value="InterPro"/>
</dbReference>
<dbReference type="InterPro" id="IPR029060">
    <property type="entry name" value="PIN-like_dom_sf"/>
</dbReference>
<comment type="caution">
    <text evidence="7">The sequence shown here is derived from an EMBL/GenBank/DDBJ whole genome shotgun (WGS) entry which is preliminary data.</text>
</comment>
<evidence type="ECO:0000313" key="7">
    <source>
        <dbReference type="EMBL" id="GGI71732.1"/>
    </source>
</evidence>
<feature type="binding site" evidence="5">
    <location>
        <position position="109"/>
    </location>
    <ligand>
        <name>Mg(2+)</name>
        <dbReference type="ChEBI" id="CHEBI:18420"/>
    </ligand>
</feature>
<reference evidence="8" key="1">
    <citation type="journal article" date="2014" name="Int. J. Syst. Evol. Microbiol.">
        <title>Complete genome of a new Firmicutes species belonging to the dominant human colonic microbiota ('Ruminococcus bicirculans') reveals two chromosomes and a selective capacity to utilize plant glucans.</title>
        <authorList>
            <consortium name="NISC Comparative Sequencing Program"/>
            <person name="Wegmann U."/>
            <person name="Louis P."/>
            <person name="Goesmann A."/>
            <person name="Henrissat B."/>
            <person name="Duncan S.H."/>
            <person name="Flint H.J."/>
        </authorList>
    </citation>
    <scope>NUCLEOTIDE SEQUENCE</scope>
    <source>
        <strain evidence="8">CGMCC 1.8884</strain>
    </source>
</reference>
<keyword evidence="5" id="KW-0460">Magnesium</keyword>
<dbReference type="AlphaFoldDB" id="A0AAV4K134"/>
<comment type="function">
    <text evidence="5">Toxic component of a toxin-antitoxin (TA) system. An RNase.</text>
</comment>
<dbReference type="EMBL" id="BMMA01000001">
    <property type="protein sequence ID" value="GGI71732.1"/>
    <property type="molecule type" value="Genomic_DNA"/>
</dbReference>
<proteinExistence type="inferred from homology"/>
<keyword evidence="1 5" id="KW-1277">Toxin-antitoxin system</keyword>
<dbReference type="Gene3D" id="3.40.50.1010">
    <property type="entry name" value="5'-nuclease"/>
    <property type="match status" value="1"/>
</dbReference>
<dbReference type="GO" id="GO:0004540">
    <property type="term" value="F:RNA nuclease activity"/>
    <property type="evidence" value="ECO:0007669"/>
    <property type="project" value="InterPro"/>
</dbReference>
<dbReference type="HAMAP" id="MF_00265">
    <property type="entry name" value="VapC_Nob1"/>
    <property type="match status" value="1"/>
</dbReference>
<dbReference type="EC" id="3.1.-.-" evidence="5"/>
<gene>
    <name evidence="7" type="primary">vapC43</name>
    <name evidence="5" type="synonym">vapC</name>
    <name evidence="8" type="ORF">GCM10008021_00340</name>
    <name evidence="7" type="ORF">GCM10010914_02250</name>
</gene>
<dbReference type="InterPro" id="IPR002716">
    <property type="entry name" value="PIN_dom"/>
</dbReference>
<feature type="binding site" evidence="5">
    <location>
        <position position="6"/>
    </location>
    <ligand>
        <name>Mg(2+)</name>
        <dbReference type="ChEBI" id="CHEBI:18420"/>
    </ligand>
</feature>
<reference evidence="7" key="4">
    <citation type="submission" date="2023-08" db="EMBL/GenBank/DDBJ databases">
        <authorList>
            <person name="Sun Q."/>
            <person name="Zhou Y."/>
        </authorList>
    </citation>
    <scope>NUCLEOTIDE SEQUENCE</scope>
    <source>
        <strain evidence="8">CGMCC 1.8884</strain>
        <strain evidence="7">CGMCC 1.8885</strain>
    </source>
</reference>
<reference evidence="7" key="2">
    <citation type="journal article" date="2014" name="Int. J. Syst. Evol. Microbiol.">
        <title>Complete genome sequence of Corynebacterium casei LMG S-19264T (=DSM 44701T), isolated from a smear-ripened cheese.</title>
        <authorList>
            <consortium name="US DOE Joint Genome Institute (JGI-PGF)"/>
            <person name="Walter F."/>
            <person name="Albersmeier A."/>
            <person name="Kalinowski J."/>
            <person name="Ruckert C."/>
        </authorList>
    </citation>
    <scope>NUCLEOTIDE SEQUENCE</scope>
    <source>
        <strain evidence="7">CGMCC 1.8885</strain>
    </source>
</reference>
<comment type="similarity">
    <text evidence="5">Belongs to the PINc/VapC protein family.</text>
</comment>
<comment type="cofactor">
    <cofactor evidence="5">
        <name>Mg(2+)</name>
        <dbReference type="ChEBI" id="CHEBI:18420"/>
    </cofactor>
</comment>
<evidence type="ECO:0000256" key="5">
    <source>
        <dbReference type="HAMAP-Rule" id="MF_00265"/>
    </source>
</evidence>
<dbReference type="GO" id="GO:0090729">
    <property type="term" value="F:toxin activity"/>
    <property type="evidence" value="ECO:0007669"/>
    <property type="project" value="UniProtKB-KW"/>
</dbReference>
<evidence type="ECO:0000313" key="8">
    <source>
        <dbReference type="EMBL" id="GGP28383.1"/>
    </source>
</evidence>
<dbReference type="SUPFAM" id="SSF88723">
    <property type="entry name" value="PIN domain-like"/>
    <property type="match status" value="1"/>
</dbReference>
<keyword evidence="9" id="KW-1185">Reference proteome</keyword>
<evidence type="ECO:0000256" key="2">
    <source>
        <dbReference type="ARBA" id="ARBA00022722"/>
    </source>
</evidence>
<protein>
    <recommendedName>
        <fullName evidence="5">Ribonuclease VapC</fullName>
        <shortName evidence="5">RNase VapC</shortName>
        <ecNumber evidence="5">3.1.-.-</ecNumber>
    </recommendedName>
    <alternativeName>
        <fullName evidence="5">Toxin VapC</fullName>
    </alternativeName>
</protein>
<dbReference type="GeneID" id="59164117"/>
<organism evidence="7 10">
    <name type="scientific">Deinococcus wulumuqiensis</name>
    <dbReference type="NCBI Taxonomy" id="980427"/>
    <lineage>
        <taxon>Bacteria</taxon>
        <taxon>Thermotogati</taxon>
        <taxon>Deinococcota</taxon>
        <taxon>Deinococci</taxon>
        <taxon>Deinococcales</taxon>
        <taxon>Deinococcaceae</taxon>
        <taxon>Deinococcus</taxon>
    </lineage>
</organism>
<dbReference type="InterPro" id="IPR006226">
    <property type="entry name" value="Mtu_PIN"/>
</dbReference>
<dbReference type="GO" id="GO:0000287">
    <property type="term" value="F:magnesium ion binding"/>
    <property type="evidence" value="ECO:0007669"/>
    <property type="project" value="UniProtKB-UniRule"/>
</dbReference>
<dbReference type="Pfam" id="PF01850">
    <property type="entry name" value="PIN"/>
    <property type="match status" value="1"/>
</dbReference>
<evidence type="ECO:0000256" key="4">
    <source>
        <dbReference type="ARBA" id="ARBA00022801"/>
    </source>
</evidence>